<name>A0ACC4CFS6_POPAL</name>
<proteinExistence type="predicted"/>
<comment type="caution">
    <text evidence="1">The sequence shown here is derived from an EMBL/GenBank/DDBJ whole genome shotgun (WGS) entry which is preliminary data.</text>
</comment>
<organism evidence="1 2">
    <name type="scientific">Populus alba</name>
    <name type="common">White poplar</name>
    <dbReference type="NCBI Taxonomy" id="43335"/>
    <lineage>
        <taxon>Eukaryota</taxon>
        <taxon>Viridiplantae</taxon>
        <taxon>Streptophyta</taxon>
        <taxon>Embryophyta</taxon>
        <taxon>Tracheophyta</taxon>
        <taxon>Spermatophyta</taxon>
        <taxon>Magnoliopsida</taxon>
        <taxon>eudicotyledons</taxon>
        <taxon>Gunneridae</taxon>
        <taxon>Pentapetalae</taxon>
        <taxon>rosids</taxon>
        <taxon>fabids</taxon>
        <taxon>Malpighiales</taxon>
        <taxon>Salicaceae</taxon>
        <taxon>Saliceae</taxon>
        <taxon>Populus</taxon>
    </lineage>
</organism>
<sequence>MLIEYLFLGTSHGYNQCSNQGGQNSDGNDERKRKEADKAYRRFQIRKAEKVIAELLHNLTKDEHIFPRSPSQKEWLNVTRKV</sequence>
<evidence type="ECO:0000313" key="1">
    <source>
        <dbReference type="EMBL" id="KAL3596058.1"/>
    </source>
</evidence>
<accession>A0ACC4CFS6</accession>
<evidence type="ECO:0000313" key="2">
    <source>
        <dbReference type="Proteomes" id="UP000309997"/>
    </source>
</evidence>
<dbReference type="EMBL" id="RCHU02000004">
    <property type="protein sequence ID" value="KAL3596058.1"/>
    <property type="molecule type" value="Genomic_DNA"/>
</dbReference>
<keyword evidence="2" id="KW-1185">Reference proteome</keyword>
<dbReference type="Proteomes" id="UP000309997">
    <property type="component" value="Unassembled WGS sequence"/>
</dbReference>
<reference evidence="1 2" key="1">
    <citation type="journal article" date="2024" name="Plant Biotechnol. J.">
        <title>Genome and CRISPR/Cas9 system of a widespread forest tree (Populus alba) in the world.</title>
        <authorList>
            <person name="Liu Y.J."/>
            <person name="Jiang P.F."/>
            <person name="Han X.M."/>
            <person name="Li X.Y."/>
            <person name="Wang H.M."/>
            <person name="Wang Y.J."/>
            <person name="Wang X.X."/>
            <person name="Zeng Q.Y."/>
        </authorList>
    </citation>
    <scope>NUCLEOTIDE SEQUENCE [LARGE SCALE GENOMIC DNA]</scope>
    <source>
        <strain evidence="2">cv. PAL-ZL1</strain>
    </source>
</reference>
<gene>
    <name evidence="1" type="ORF">D5086_007695</name>
</gene>
<protein>
    <submittedName>
        <fullName evidence="1">Uncharacterized protein</fullName>
    </submittedName>
</protein>